<dbReference type="Proteomes" id="UP000286910">
    <property type="component" value="Unassembled WGS sequence"/>
</dbReference>
<evidence type="ECO:0000313" key="6">
    <source>
        <dbReference type="EMBL" id="RTH00558.1"/>
    </source>
</evidence>
<organism evidence="6 7">
    <name type="scientific">Thermus scotoductus</name>
    <dbReference type="NCBI Taxonomy" id="37636"/>
    <lineage>
        <taxon>Bacteria</taxon>
        <taxon>Thermotogati</taxon>
        <taxon>Deinococcota</taxon>
        <taxon>Deinococci</taxon>
        <taxon>Thermales</taxon>
        <taxon>Thermaceae</taxon>
        <taxon>Thermus</taxon>
    </lineage>
</organism>
<evidence type="ECO:0000313" key="7">
    <source>
        <dbReference type="Proteomes" id="UP000286910"/>
    </source>
</evidence>
<dbReference type="Pfam" id="PF22149">
    <property type="entry name" value="Tt1219-like"/>
    <property type="match status" value="1"/>
</dbReference>
<dbReference type="NCBIfam" id="TIGR02532">
    <property type="entry name" value="IV_pilin_GFxxxE"/>
    <property type="match status" value="1"/>
</dbReference>
<dbReference type="EMBL" id="PELR01000390">
    <property type="protein sequence ID" value="RTH00558.1"/>
    <property type="molecule type" value="Genomic_DNA"/>
</dbReference>
<evidence type="ECO:0000256" key="3">
    <source>
        <dbReference type="ARBA" id="ARBA00022764"/>
    </source>
</evidence>
<evidence type="ECO:0000259" key="5">
    <source>
        <dbReference type="Pfam" id="PF22149"/>
    </source>
</evidence>
<dbReference type="GO" id="GO:0009279">
    <property type="term" value="C:cell outer membrane"/>
    <property type="evidence" value="ECO:0007669"/>
    <property type="project" value="UniProtKB-SubCell"/>
</dbReference>
<reference evidence="6 7" key="1">
    <citation type="journal article" date="2019" name="Extremophiles">
        <title>Biogeography of thermophiles and predominance of Thermus scotoductus in domestic water heaters.</title>
        <authorList>
            <person name="Wilpiszeski R.L."/>
            <person name="Zhang Z."/>
            <person name="House C.H."/>
        </authorList>
    </citation>
    <scope>NUCLEOTIDE SEQUENCE [LARGE SCALE GENOMIC DNA]</scope>
    <source>
        <strain evidence="6 7">32_S32</strain>
    </source>
</reference>
<protein>
    <submittedName>
        <fullName evidence="6">General secretion pathway protein GspJ</fullName>
    </submittedName>
</protein>
<evidence type="ECO:0000256" key="1">
    <source>
        <dbReference type="ARBA" id="ARBA00004203"/>
    </source>
</evidence>
<feature type="domain" description="Type IV pilin Tt1219-like C-terminal" evidence="5">
    <location>
        <begin position="46"/>
        <end position="235"/>
    </location>
</feature>
<comment type="subcellular location">
    <subcellularLocation>
        <location evidence="1">Cell outer membrane</location>
        <topology evidence="1">Single-pass membrane protein</topology>
    </subcellularLocation>
    <subcellularLocation>
        <location evidence="2">Periplasm</location>
    </subcellularLocation>
</comment>
<dbReference type="AlphaFoldDB" id="A0A430QZI8"/>
<keyword evidence="4" id="KW-0998">Cell outer membrane</keyword>
<evidence type="ECO:0000256" key="4">
    <source>
        <dbReference type="ARBA" id="ARBA00023237"/>
    </source>
</evidence>
<dbReference type="PROSITE" id="PS00409">
    <property type="entry name" value="PROKAR_NTER_METHYL"/>
    <property type="match status" value="1"/>
</dbReference>
<dbReference type="SUPFAM" id="SSF54523">
    <property type="entry name" value="Pili subunits"/>
    <property type="match status" value="1"/>
</dbReference>
<dbReference type="InterPro" id="IPR045584">
    <property type="entry name" value="Pilin-like"/>
</dbReference>
<dbReference type="InterPro" id="IPR054401">
    <property type="entry name" value="Tt1219-like_C"/>
</dbReference>
<dbReference type="InterPro" id="IPR012902">
    <property type="entry name" value="N_methyl_site"/>
</dbReference>
<dbReference type="GO" id="GO:0042597">
    <property type="term" value="C:periplasmic space"/>
    <property type="evidence" value="ECO:0007669"/>
    <property type="project" value="UniProtKB-SubCell"/>
</dbReference>
<proteinExistence type="predicted"/>
<dbReference type="Pfam" id="PF07963">
    <property type="entry name" value="N_methyl"/>
    <property type="match status" value="1"/>
</dbReference>
<accession>A0A430QZI8</accession>
<sequence length="237" mass="25170">MKRNHGFSLVELLVALAILGLLLGAVLAFTQSSSRLERGQRALALLAEDLSLTATVLAREVYLAGYQMQAGNPLVVQGGNTLTLRFFCEGGMEIFCSTATMNQVRTVQYKLDGGTLYWGVCPGVTCPPTATHPVLDGVLHFRIAYLSGGNWSATDLTVNAGPQGTNPKVEALALYLLVQSPLRTGARGFTPGDTIAWTTVPNGNSLKAQLDLPSSAGGDGRPVAERLVLVETPNLMR</sequence>
<comment type="caution">
    <text evidence="6">The sequence shown here is derived from an EMBL/GenBank/DDBJ whole genome shotgun (WGS) entry which is preliminary data.</text>
</comment>
<dbReference type="RefSeq" id="WP_126178464.1">
    <property type="nucleotide sequence ID" value="NZ_PELN01000364.1"/>
</dbReference>
<gene>
    <name evidence="6" type="ORF">CSW45_13285</name>
</gene>
<keyword evidence="3" id="KW-0574">Periplasm</keyword>
<name>A0A430QZI8_THESC</name>
<evidence type="ECO:0000256" key="2">
    <source>
        <dbReference type="ARBA" id="ARBA00004418"/>
    </source>
</evidence>
<keyword evidence="4" id="KW-0472">Membrane</keyword>